<dbReference type="InterPro" id="IPR036249">
    <property type="entry name" value="Thioredoxin-like_sf"/>
</dbReference>
<evidence type="ECO:0000256" key="1">
    <source>
        <dbReference type="SAM" id="SignalP"/>
    </source>
</evidence>
<protein>
    <submittedName>
        <fullName evidence="3">Thioredoxin family protein</fullName>
    </submittedName>
</protein>
<accession>A0ABX7M9H7</accession>
<keyword evidence="4" id="KW-1185">Reference proteome</keyword>
<dbReference type="RefSeq" id="WP_206255126.1">
    <property type="nucleotide sequence ID" value="NZ_CP071060.1"/>
</dbReference>
<dbReference type="PROSITE" id="PS51352">
    <property type="entry name" value="THIOREDOXIN_2"/>
    <property type="match status" value="1"/>
</dbReference>
<feature type="signal peptide" evidence="1">
    <location>
        <begin position="1"/>
        <end position="29"/>
    </location>
</feature>
<sequence length="160" mass="17237">MKQADMLRASRLALNLFILLACLGPSARAADTMPYDEAANARADIAAALKQAKQQKKHVLLVFGANWCKDCRELARKMGEGSLAQHVSRQYVVTKVDIGNWDRNQDVAADYGNPSKKGIPAVAVLDAKGKLRHATSAGELASARDMGDAELMAVFAQLAK</sequence>
<name>A0ABX7M9H7_9RHOO</name>
<dbReference type="InterPro" id="IPR013766">
    <property type="entry name" value="Thioredoxin_domain"/>
</dbReference>
<evidence type="ECO:0000259" key="2">
    <source>
        <dbReference type="PROSITE" id="PS51352"/>
    </source>
</evidence>
<dbReference type="Proteomes" id="UP000663570">
    <property type="component" value="Chromosome"/>
</dbReference>
<dbReference type="EMBL" id="CP071060">
    <property type="protein sequence ID" value="QSI77808.1"/>
    <property type="molecule type" value="Genomic_DNA"/>
</dbReference>
<dbReference type="SUPFAM" id="SSF52833">
    <property type="entry name" value="Thioredoxin-like"/>
    <property type="match status" value="1"/>
</dbReference>
<dbReference type="Gene3D" id="3.40.30.10">
    <property type="entry name" value="Glutaredoxin"/>
    <property type="match status" value="1"/>
</dbReference>
<dbReference type="Pfam" id="PF13899">
    <property type="entry name" value="Thioredoxin_7"/>
    <property type="match status" value="1"/>
</dbReference>
<evidence type="ECO:0000313" key="4">
    <source>
        <dbReference type="Proteomes" id="UP000663570"/>
    </source>
</evidence>
<evidence type="ECO:0000313" key="3">
    <source>
        <dbReference type="EMBL" id="QSI77808.1"/>
    </source>
</evidence>
<gene>
    <name evidence="3" type="ORF">JY500_03895</name>
</gene>
<keyword evidence="1" id="KW-0732">Signal</keyword>
<feature type="chain" id="PRO_5046719742" evidence="1">
    <location>
        <begin position="30"/>
        <end position="160"/>
    </location>
</feature>
<dbReference type="PROSITE" id="PS51257">
    <property type="entry name" value="PROKAR_LIPOPROTEIN"/>
    <property type="match status" value="1"/>
</dbReference>
<dbReference type="CDD" id="cd02947">
    <property type="entry name" value="TRX_family"/>
    <property type="match status" value="1"/>
</dbReference>
<proteinExistence type="predicted"/>
<feature type="domain" description="Thioredoxin" evidence="2">
    <location>
        <begin position="27"/>
        <end position="160"/>
    </location>
</feature>
<reference evidence="3 4" key="1">
    <citation type="submission" date="2021-02" db="EMBL/GenBank/DDBJ databases">
        <title>Niveibacterium changnyeongensis HC41.</title>
        <authorList>
            <person name="Kang M."/>
        </authorList>
    </citation>
    <scope>NUCLEOTIDE SEQUENCE [LARGE SCALE GENOMIC DNA]</scope>
    <source>
        <strain evidence="3 4">HC41</strain>
    </source>
</reference>
<organism evidence="3 4">
    <name type="scientific">Niveibacterium microcysteis</name>
    <dbReference type="NCBI Taxonomy" id="2811415"/>
    <lineage>
        <taxon>Bacteria</taxon>
        <taxon>Pseudomonadati</taxon>
        <taxon>Pseudomonadota</taxon>
        <taxon>Betaproteobacteria</taxon>
        <taxon>Rhodocyclales</taxon>
        <taxon>Rhodocyclaceae</taxon>
        <taxon>Niveibacterium</taxon>
    </lineage>
</organism>